<dbReference type="PROSITE" id="PS51318">
    <property type="entry name" value="TAT"/>
    <property type="match status" value="1"/>
</dbReference>
<comment type="subcellular location">
    <subcellularLocation>
        <location evidence="1">Cell envelope</location>
    </subcellularLocation>
</comment>
<evidence type="ECO:0000256" key="3">
    <source>
        <dbReference type="ARBA" id="ARBA00022448"/>
    </source>
</evidence>
<keyword evidence="3" id="KW-0813">Transport</keyword>
<organism evidence="7 8">
    <name type="scientific">Streptomyces fildesensis</name>
    <dbReference type="NCBI Taxonomy" id="375757"/>
    <lineage>
        <taxon>Bacteria</taxon>
        <taxon>Bacillati</taxon>
        <taxon>Actinomycetota</taxon>
        <taxon>Actinomycetes</taxon>
        <taxon>Kitasatosporales</taxon>
        <taxon>Streptomycetaceae</taxon>
        <taxon>Streptomyces</taxon>
    </lineage>
</organism>
<comment type="caution">
    <text evidence="7">The sequence shown here is derived from an EMBL/GenBank/DDBJ whole genome shotgun (WGS) entry which is preliminary data.</text>
</comment>
<dbReference type="EMBL" id="JBITYG010000012">
    <property type="protein sequence ID" value="MFI9105491.1"/>
    <property type="molecule type" value="Genomic_DNA"/>
</dbReference>
<evidence type="ECO:0000313" key="7">
    <source>
        <dbReference type="EMBL" id="MFI9105491.1"/>
    </source>
</evidence>
<dbReference type="InterPro" id="IPR006311">
    <property type="entry name" value="TAT_signal"/>
</dbReference>
<dbReference type="RefSeq" id="WP_399656206.1">
    <property type="nucleotide sequence ID" value="NZ_JBITYG010000012.1"/>
</dbReference>
<dbReference type="Gene3D" id="3.10.105.10">
    <property type="entry name" value="Dipeptide-binding Protein, Domain 3"/>
    <property type="match status" value="1"/>
</dbReference>
<dbReference type="Pfam" id="PF00496">
    <property type="entry name" value="SBP_bac_5"/>
    <property type="match status" value="1"/>
</dbReference>
<accession>A0ABW8CJE1</accession>
<dbReference type="InterPro" id="IPR030678">
    <property type="entry name" value="Peptide/Ni-bd"/>
</dbReference>
<dbReference type="PANTHER" id="PTHR30290">
    <property type="entry name" value="PERIPLASMIC BINDING COMPONENT OF ABC TRANSPORTER"/>
    <property type="match status" value="1"/>
</dbReference>
<dbReference type="PANTHER" id="PTHR30290:SF10">
    <property type="entry name" value="PERIPLASMIC OLIGOPEPTIDE-BINDING PROTEIN-RELATED"/>
    <property type="match status" value="1"/>
</dbReference>
<sequence length="558" mass="61468">MAGPHDEPTRRLVLAAGAAGAATVLLSGCGGDPNPPASARIPADVRRWAPGPGDPAGARRGGKVITAWSDEAQSYDPAVGWDLHSWEAISTVLYAPLYQFAGQYDGPAPHAAAGPPEVSADGRVYTIPLRADVRFHNGRPVVAADYIYTWTRLMDPELASWASSYLFGIEGAEAVNGKKAQQIRGLSAPDPHTLRVQLTEPDVLFPALLCMPYTAALPGEEVRRLGTEFGRTPVGSGPMRITRYDSKARRAVFEPFDRYFWPGTPIIDTLEYRWGIGYPLQTLQIIGGRVDVLGEGLVASQAARFTADASMRERFVQPVPVNGTQWLSVNLKRRELRDPRVRQALNWAVDREQLMRLTFGLSDPWGSPFPKKLDRYRRTAKPYTHDPERARALLRQAGISKLRLNFLHGTQDPWPLLGQVLQQQFEAVGVEISLNAMSQPAFELATSKGEGDLYGSHLYITLNSALELVSSNFTSDAAYNYGGYANPRVDALTVKARKARSVEAANSLLAEVEDELVRDASGVFVGSMNFLAARAPEIRNYQMRGETGTYYDRLWVKR</sequence>
<evidence type="ECO:0000256" key="1">
    <source>
        <dbReference type="ARBA" id="ARBA00004196"/>
    </source>
</evidence>
<feature type="compositionally biased region" description="Low complexity" evidence="5">
    <location>
        <begin position="48"/>
        <end position="58"/>
    </location>
</feature>
<gene>
    <name evidence="7" type="ORF">ACIGXA_33775</name>
</gene>
<keyword evidence="8" id="KW-1185">Reference proteome</keyword>
<evidence type="ECO:0000313" key="8">
    <source>
        <dbReference type="Proteomes" id="UP001614394"/>
    </source>
</evidence>
<dbReference type="SUPFAM" id="SSF53850">
    <property type="entry name" value="Periplasmic binding protein-like II"/>
    <property type="match status" value="1"/>
</dbReference>
<dbReference type="CDD" id="cd00995">
    <property type="entry name" value="PBP2_NikA_DppA_OppA_like"/>
    <property type="match status" value="1"/>
</dbReference>
<feature type="region of interest" description="Disordered" evidence="5">
    <location>
        <begin position="33"/>
        <end position="60"/>
    </location>
</feature>
<name>A0ABW8CJE1_9ACTN</name>
<protein>
    <submittedName>
        <fullName evidence="7">ABC transporter substrate-binding protein</fullName>
    </submittedName>
</protein>
<reference evidence="7 8" key="1">
    <citation type="submission" date="2024-10" db="EMBL/GenBank/DDBJ databases">
        <title>The Natural Products Discovery Center: Release of the First 8490 Sequenced Strains for Exploring Actinobacteria Biosynthetic Diversity.</title>
        <authorList>
            <person name="Kalkreuter E."/>
            <person name="Kautsar S.A."/>
            <person name="Yang D."/>
            <person name="Bader C.D."/>
            <person name="Teijaro C.N."/>
            <person name="Fluegel L."/>
            <person name="Davis C.M."/>
            <person name="Simpson J.R."/>
            <person name="Lauterbach L."/>
            <person name="Steele A.D."/>
            <person name="Gui C."/>
            <person name="Meng S."/>
            <person name="Li G."/>
            <person name="Viehrig K."/>
            <person name="Ye F."/>
            <person name="Su P."/>
            <person name="Kiefer A.F."/>
            <person name="Nichols A."/>
            <person name="Cepeda A.J."/>
            <person name="Yan W."/>
            <person name="Fan B."/>
            <person name="Jiang Y."/>
            <person name="Adhikari A."/>
            <person name="Zheng C.-J."/>
            <person name="Schuster L."/>
            <person name="Cowan T.M."/>
            <person name="Smanski M.J."/>
            <person name="Chevrette M.G."/>
            <person name="De Carvalho L.P.S."/>
            <person name="Shen B."/>
        </authorList>
    </citation>
    <scope>NUCLEOTIDE SEQUENCE [LARGE SCALE GENOMIC DNA]</scope>
    <source>
        <strain evidence="7 8">NPDC053399</strain>
    </source>
</reference>
<dbReference type="Gene3D" id="3.40.190.10">
    <property type="entry name" value="Periplasmic binding protein-like II"/>
    <property type="match status" value="1"/>
</dbReference>
<dbReference type="PIRSF" id="PIRSF002741">
    <property type="entry name" value="MppA"/>
    <property type="match status" value="1"/>
</dbReference>
<dbReference type="InterPro" id="IPR000914">
    <property type="entry name" value="SBP_5_dom"/>
</dbReference>
<feature type="domain" description="Solute-binding protein family 5" evidence="6">
    <location>
        <begin position="107"/>
        <end position="477"/>
    </location>
</feature>
<comment type="similarity">
    <text evidence="2">Belongs to the bacterial solute-binding protein 5 family.</text>
</comment>
<dbReference type="Proteomes" id="UP001614394">
    <property type="component" value="Unassembled WGS sequence"/>
</dbReference>
<evidence type="ECO:0000256" key="5">
    <source>
        <dbReference type="SAM" id="MobiDB-lite"/>
    </source>
</evidence>
<evidence type="ECO:0000259" key="6">
    <source>
        <dbReference type="Pfam" id="PF00496"/>
    </source>
</evidence>
<evidence type="ECO:0000256" key="2">
    <source>
        <dbReference type="ARBA" id="ARBA00005695"/>
    </source>
</evidence>
<keyword evidence="4" id="KW-0732">Signal</keyword>
<dbReference type="InterPro" id="IPR039424">
    <property type="entry name" value="SBP_5"/>
</dbReference>
<evidence type="ECO:0000256" key="4">
    <source>
        <dbReference type="ARBA" id="ARBA00022729"/>
    </source>
</evidence>
<proteinExistence type="inferred from homology"/>